<dbReference type="InterPro" id="IPR036152">
    <property type="entry name" value="Asp/glu_Ase-like_sf"/>
</dbReference>
<evidence type="ECO:0000256" key="2">
    <source>
        <dbReference type="ARBA" id="ARBA00012920"/>
    </source>
</evidence>
<dbReference type="KEGG" id="tch:CHITON_0167"/>
<proteinExistence type="inferred from homology"/>
<dbReference type="SMART" id="SM00870">
    <property type="entry name" value="Asparaginase"/>
    <property type="match status" value="1"/>
</dbReference>
<evidence type="ECO:0000256" key="3">
    <source>
        <dbReference type="ARBA" id="ARBA00022801"/>
    </source>
</evidence>
<dbReference type="NCBIfam" id="TIGR00519">
    <property type="entry name" value="asnASE_I"/>
    <property type="match status" value="1"/>
</dbReference>
<dbReference type="PIRSF" id="PIRSF500176">
    <property type="entry name" value="L_ASNase"/>
    <property type="match status" value="1"/>
</dbReference>
<evidence type="ECO:0000313" key="11">
    <source>
        <dbReference type="Proteomes" id="UP000250189"/>
    </source>
</evidence>
<dbReference type="PANTHER" id="PTHR11707">
    <property type="entry name" value="L-ASPARAGINASE"/>
    <property type="match status" value="1"/>
</dbReference>
<dbReference type="EMBL" id="LN999010">
    <property type="protein sequence ID" value="CUX76946.1"/>
    <property type="molecule type" value="Genomic_DNA"/>
</dbReference>
<dbReference type="InterPro" id="IPR027475">
    <property type="entry name" value="Asparaginase/glutaminase_AS2"/>
</dbReference>
<evidence type="ECO:0000256" key="1">
    <source>
        <dbReference type="ARBA" id="ARBA00010518"/>
    </source>
</evidence>
<dbReference type="EC" id="3.5.1.1" evidence="2"/>
<dbReference type="FunFam" id="3.40.50.1170:FF:000001">
    <property type="entry name" value="L-asparaginase 2"/>
    <property type="match status" value="1"/>
</dbReference>
<dbReference type="GO" id="GO:0006520">
    <property type="term" value="P:amino acid metabolic process"/>
    <property type="evidence" value="ECO:0007669"/>
    <property type="project" value="InterPro"/>
</dbReference>
<evidence type="ECO:0000259" key="6">
    <source>
        <dbReference type="Pfam" id="PF00710"/>
    </source>
</evidence>
<dbReference type="STRING" id="54262.CHITON_0167"/>
<dbReference type="InterPro" id="IPR041725">
    <property type="entry name" value="L-asparaginase_I"/>
</dbReference>
<dbReference type="InterPro" id="IPR040919">
    <property type="entry name" value="Asparaginase_C"/>
</dbReference>
<dbReference type="PIRSF" id="PIRSF001220">
    <property type="entry name" value="L-ASNase_gatD"/>
    <property type="match status" value="1"/>
</dbReference>
<reference evidence="9" key="2">
    <citation type="submission" date="2016-01" db="EMBL/GenBank/DDBJ databases">
        <authorList>
            <person name="Oliw E.H."/>
        </authorList>
    </citation>
    <scope>NUCLEOTIDE SEQUENCE</scope>
    <source>
        <strain evidence="9">1</strain>
    </source>
</reference>
<dbReference type="Pfam" id="PF00710">
    <property type="entry name" value="Asparaginase"/>
    <property type="match status" value="1"/>
</dbReference>
<feature type="active site" evidence="5">
    <location>
        <position position="83"/>
    </location>
</feature>
<evidence type="ECO:0000313" key="10">
    <source>
        <dbReference type="Proteomes" id="UP000093069"/>
    </source>
</evidence>
<evidence type="ECO:0000256" key="4">
    <source>
        <dbReference type="ARBA" id="ARBA00070292"/>
    </source>
</evidence>
<dbReference type="SFLD" id="SFLDS00057">
    <property type="entry name" value="Glutaminase/Asparaginase"/>
    <property type="match status" value="1"/>
</dbReference>
<organism evidence="9 10">
    <name type="scientific">Thermococcus chitonophagus</name>
    <dbReference type="NCBI Taxonomy" id="54262"/>
    <lineage>
        <taxon>Archaea</taxon>
        <taxon>Methanobacteriati</taxon>
        <taxon>Methanobacteriota</taxon>
        <taxon>Thermococci</taxon>
        <taxon>Thermococcales</taxon>
        <taxon>Thermococcaceae</taxon>
        <taxon>Thermococcus</taxon>
    </lineage>
</organism>
<dbReference type="Gene3D" id="3.40.50.1170">
    <property type="entry name" value="L-asparaginase, N-terminal domain"/>
    <property type="match status" value="1"/>
</dbReference>
<dbReference type="Pfam" id="PF17763">
    <property type="entry name" value="Asparaginase_C"/>
    <property type="match status" value="1"/>
</dbReference>
<keyword evidence="3 9" id="KW-0378">Hydrolase</keyword>
<feature type="domain" description="L-asparaginase N-terminal" evidence="6">
    <location>
        <begin position="4"/>
        <end position="185"/>
    </location>
</feature>
<dbReference type="PROSITE" id="PS51732">
    <property type="entry name" value="ASN_GLN_ASE_3"/>
    <property type="match status" value="1"/>
</dbReference>
<dbReference type="OrthoDB" id="85706at2157"/>
<dbReference type="InterPro" id="IPR006033">
    <property type="entry name" value="AsnA_fam"/>
</dbReference>
<dbReference type="PANTHER" id="PTHR11707:SF28">
    <property type="entry name" value="60 KDA LYSOPHOSPHOLIPASE"/>
    <property type="match status" value="1"/>
</dbReference>
<dbReference type="Proteomes" id="UP000093069">
    <property type="component" value="Chromosome I"/>
</dbReference>
<dbReference type="PROSITE" id="PS00917">
    <property type="entry name" value="ASN_GLN_ASE_2"/>
    <property type="match status" value="1"/>
</dbReference>
<evidence type="ECO:0000259" key="7">
    <source>
        <dbReference type="Pfam" id="PF17763"/>
    </source>
</evidence>
<dbReference type="PRINTS" id="PR00139">
    <property type="entry name" value="ASNGLNASE"/>
</dbReference>
<dbReference type="GO" id="GO:0004067">
    <property type="term" value="F:asparaginase activity"/>
    <property type="evidence" value="ECO:0007669"/>
    <property type="project" value="UniProtKB-UniRule"/>
</dbReference>
<evidence type="ECO:0000313" key="8">
    <source>
        <dbReference type="EMBL" id="ASJ15727.1"/>
    </source>
</evidence>
<dbReference type="RefSeq" id="WP_068575854.1">
    <property type="nucleotide sequence ID" value="NZ_CP015193.1"/>
</dbReference>
<keyword evidence="11" id="KW-1185">Reference proteome</keyword>
<accession>A0A160VRH8</accession>
<evidence type="ECO:0000256" key="5">
    <source>
        <dbReference type="PROSITE-ProRule" id="PRU10100"/>
    </source>
</evidence>
<protein>
    <recommendedName>
        <fullName evidence="4">L-asparaginase</fullName>
        <ecNumber evidence="2">3.5.1.1</ecNumber>
    </recommendedName>
</protein>
<dbReference type="InterPro" id="IPR027473">
    <property type="entry name" value="L-asparaginase_C"/>
</dbReference>
<dbReference type="Gene3D" id="3.40.50.40">
    <property type="match status" value="1"/>
</dbReference>
<dbReference type="EMBL" id="CP015193">
    <property type="protein sequence ID" value="ASJ15727.1"/>
    <property type="molecule type" value="Genomic_DNA"/>
</dbReference>
<dbReference type="InterPro" id="IPR037152">
    <property type="entry name" value="L-asparaginase_N_sf"/>
</dbReference>
<dbReference type="AlphaFoldDB" id="A0A160VRH8"/>
<reference evidence="10" key="1">
    <citation type="submission" date="2016-01" db="EMBL/GenBank/DDBJ databases">
        <authorList>
            <person name="Vorgias C.E."/>
        </authorList>
    </citation>
    <scope>NUCLEOTIDE SEQUENCE [LARGE SCALE GENOMIC DNA]</scope>
</reference>
<dbReference type="SUPFAM" id="SSF53774">
    <property type="entry name" value="Glutaminase/Asparaginase"/>
    <property type="match status" value="1"/>
</dbReference>
<name>A0A160VRH8_9EURY</name>
<comment type="similarity">
    <text evidence="1">Belongs to the asparaginase 1 family.</text>
</comment>
<dbReference type="CDD" id="cd08963">
    <property type="entry name" value="L-asparaginase_I"/>
    <property type="match status" value="1"/>
</dbReference>
<dbReference type="InterPro" id="IPR027474">
    <property type="entry name" value="L-asparaginase_N"/>
</dbReference>
<reference evidence="8 11" key="3">
    <citation type="submission" date="2016-04" db="EMBL/GenBank/DDBJ databases">
        <title>Complete genome sequence of Thermococcus chitonophagus type strain GC74.</title>
        <authorList>
            <person name="Oger P.M."/>
        </authorList>
    </citation>
    <scope>NUCLEOTIDE SEQUENCE [LARGE SCALE GENOMIC DNA]</scope>
    <source>
        <strain evidence="8 11">GC74</strain>
    </source>
</reference>
<dbReference type="InterPro" id="IPR006034">
    <property type="entry name" value="Asparaginase/glutaminase-like"/>
</dbReference>
<dbReference type="Proteomes" id="UP000250189">
    <property type="component" value="Chromosome"/>
</dbReference>
<dbReference type="GeneID" id="33321079"/>
<evidence type="ECO:0000313" key="9">
    <source>
        <dbReference type="EMBL" id="CUX76946.1"/>
    </source>
</evidence>
<gene>
    <name evidence="8" type="ORF">A3L04_00875</name>
    <name evidence="9" type="ORF">CHITON_0167</name>
</gene>
<feature type="domain" description="Asparaginase/glutaminase C-terminal" evidence="7">
    <location>
        <begin position="201"/>
        <end position="316"/>
    </location>
</feature>
<sequence length="328" mass="36156">MRFLMIGMGGTIASVRGSEGYESALSAEEILKISGIKTDHEIEFLDLMNIDSTLIQPSDWVKLAEEVYKRAGDFDGILITHGTDTLAYTASMLSFMVRGVNLPIVLTGSMVPLMEKNSDAPFNLLTALKFLESRIPGIFVAFNGKVMLGVRTSKVRTMSLDAFESINYPIIAKLIGDRLSVLYRPKLDPGKTKLDTRHEPKVLVLKLIPGLSGDIILKAIEVGYRGIILEGYGAGGIPYRNSNLLQVISEISSEVPVVMTTQAVYDGVDLMRYKVGRMALRAGIIPAGDMTKEATVTKLMWILGHTRKVEEIRELMRKNMVGELTRVS</sequence>